<keyword evidence="1" id="KW-0812">Transmembrane</keyword>
<evidence type="ECO:0008006" key="4">
    <source>
        <dbReference type="Google" id="ProtNLM"/>
    </source>
</evidence>
<gene>
    <name evidence="2" type="ORF">JOL62DRAFT_309466</name>
</gene>
<sequence>MLRGTNVFCLLGCHYRIAFCACACLLYPMYVAQRDRRPTHNTISISISTTTTTTTWLAAKSPPLPLFSNMPVLLLLLLLLQPRRTWFRGHDITMISVNASASISRLSVCPNSSVAPWSRAVIRPLRSHKCDRPDSVIAPPGLPTS</sequence>
<organism evidence="2 3">
    <name type="scientific">Phyllosticta paracitricarpa</name>
    <dbReference type="NCBI Taxonomy" id="2016321"/>
    <lineage>
        <taxon>Eukaryota</taxon>
        <taxon>Fungi</taxon>
        <taxon>Dikarya</taxon>
        <taxon>Ascomycota</taxon>
        <taxon>Pezizomycotina</taxon>
        <taxon>Dothideomycetes</taxon>
        <taxon>Dothideomycetes incertae sedis</taxon>
        <taxon>Botryosphaeriales</taxon>
        <taxon>Phyllostictaceae</taxon>
        <taxon>Phyllosticta</taxon>
    </lineage>
</organism>
<keyword evidence="1" id="KW-1133">Transmembrane helix</keyword>
<protein>
    <recommendedName>
        <fullName evidence="4">Secreted protein</fullName>
    </recommendedName>
</protein>
<evidence type="ECO:0000256" key="1">
    <source>
        <dbReference type="SAM" id="Phobius"/>
    </source>
</evidence>
<feature type="transmembrane region" description="Helical" evidence="1">
    <location>
        <begin position="7"/>
        <end position="30"/>
    </location>
</feature>
<dbReference type="Proteomes" id="UP001367316">
    <property type="component" value="Unassembled WGS sequence"/>
</dbReference>
<evidence type="ECO:0000313" key="3">
    <source>
        <dbReference type="Proteomes" id="UP001367316"/>
    </source>
</evidence>
<proteinExistence type="predicted"/>
<keyword evidence="1" id="KW-0472">Membrane</keyword>
<comment type="caution">
    <text evidence="2">The sequence shown here is derived from an EMBL/GenBank/DDBJ whole genome shotgun (WGS) entry which is preliminary data.</text>
</comment>
<keyword evidence="3" id="KW-1185">Reference proteome</keyword>
<accession>A0ABR1MVM6</accession>
<feature type="transmembrane region" description="Helical" evidence="1">
    <location>
        <begin position="64"/>
        <end position="80"/>
    </location>
</feature>
<evidence type="ECO:0000313" key="2">
    <source>
        <dbReference type="EMBL" id="KAK7606981.1"/>
    </source>
</evidence>
<name>A0ABR1MVM6_9PEZI</name>
<reference evidence="2 3" key="1">
    <citation type="submission" date="2024-04" db="EMBL/GenBank/DDBJ databases">
        <title>Phyllosticta paracitricarpa is synonymous to the EU quarantine fungus P. citricarpa based on phylogenomic analyses.</title>
        <authorList>
            <consortium name="Lawrence Berkeley National Laboratory"/>
            <person name="Van ingen-buijs V.A."/>
            <person name="Van westerhoven A.C."/>
            <person name="Haridas S."/>
            <person name="Skiadas P."/>
            <person name="Martin F."/>
            <person name="Groenewald J.Z."/>
            <person name="Crous P.W."/>
            <person name="Seidl M.F."/>
        </authorList>
    </citation>
    <scope>NUCLEOTIDE SEQUENCE [LARGE SCALE GENOMIC DNA]</scope>
    <source>
        <strain evidence="2 3">CBS 141358</strain>
    </source>
</reference>
<dbReference type="EMBL" id="JBBPBF010000040">
    <property type="protein sequence ID" value="KAK7606981.1"/>
    <property type="molecule type" value="Genomic_DNA"/>
</dbReference>